<feature type="transmembrane region" description="Helical" evidence="1">
    <location>
        <begin position="61"/>
        <end position="81"/>
    </location>
</feature>
<keyword evidence="3" id="KW-1185">Reference proteome</keyword>
<evidence type="ECO:0000313" key="3">
    <source>
        <dbReference type="Proteomes" id="UP001521074"/>
    </source>
</evidence>
<proteinExistence type="predicted"/>
<accession>A0ABS8VTJ7</accession>
<keyword evidence="1" id="KW-1133">Transmembrane helix</keyword>
<dbReference type="Proteomes" id="UP001521074">
    <property type="component" value="Unassembled WGS sequence"/>
</dbReference>
<evidence type="ECO:0000313" key="2">
    <source>
        <dbReference type="EMBL" id="MCE0742384.1"/>
    </source>
</evidence>
<keyword evidence="1" id="KW-0472">Membrane</keyword>
<dbReference type="Pfam" id="PF10990">
    <property type="entry name" value="DUF2809"/>
    <property type="match status" value="1"/>
</dbReference>
<dbReference type="RefSeq" id="WP_232876009.1">
    <property type="nucleotide sequence ID" value="NZ_JAJSOJ010000002.1"/>
</dbReference>
<reference evidence="2 3" key="1">
    <citation type="submission" date="2021-12" db="EMBL/GenBank/DDBJ databases">
        <title>Genome sequence of Acetobacter sicerae DmPark20a_162.</title>
        <authorList>
            <person name="Chaston J.M."/>
        </authorList>
    </citation>
    <scope>NUCLEOTIDE SEQUENCE [LARGE SCALE GENOMIC DNA]</scope>
    <source>
        <strain evidence="2 3">DmPark20a_162</strain>
    </source>
</reference>
<gene>
    <name evidence="2" type="ORF">LWC05_00520</name>
</gene>
<comment type="caution">
    <text evidence="2">The sequence shown here is derived from an EMBL/GenBank/DDBJ whole genome shotgun (WGS) entry which is preliminary data.</text>
</comment>
<organism evidence="2 3">
    <name type="scientific">Acetobacter sicerae</name>
    <dbReference type="NCBI Taxonomy" id="85325"/>
    <lineage>
        <taxon>Bacteria</taxon>
        <taxon>Pseudomonadati</taxon>
        <taxon>Pseudomonadota</taxon>
        <taxon>Alphaproteobacteria</taxon>
        <taxon>Acetobacterales</taxon>
        <taxon>Acetobacteraceae</taxon>
        <taxon>Acetobacter</taxon>
    </lineage>
</organism>
<protein>
    <submittedName>
        <fullName evidence="2">DUF2809 domain-containing protein</fullName>
    </submittedName>
</protein>
<name>A0ABS8VTJ7_9PROT</name>
<dbReference type="EMBL" id="JAJSOJ010000002">
    <property type="protein sequence ID" value="MCE0742384.1"/>
    <property type="molecule type" value="Genomic_DNA"/>
</dbReference>
<keyword evidence="1" id="KW-0812">Transmembrane</keyword>
<feature type="transmembrane region" description="Helical" evidence="1">
    <location>
        <begin position="34"/>
        <end position="54"/>
    </location>
</feature>
<evidence type="ECO:0000256" key="1">
    <source>
        <dbReference type="SAM" id="Phobius"/>
    </source>
</evidence>
<dbReference type="InterPro" id="IPR021257">
    <property type="entry name" value="DUF2809"/>
</dbReference>
<feature type="transmembrane region" description="Helical" evidence="1">
    <location>
        <begin position="101"/>
        <end position="122"/>
    </location>
</feature>
<sequence>MPRTPRRHVLLLLLLTIATGIILRKAPLGLPYFITKWGGSWLWGAMIWCIVTLLSRQRHPLRTAAIATVVAFATECLKLFHTPTLDSFRSGSFGGFLLGHHFAFIDLGLYALAIATMAFLSLRWDATGK</sequence>